<accession>A0A0H2LRW9</accession>
<comment type="caution">
    <text evidence="1">The sequence shown here is derived from an EMBL/GenBank/DDBJ whole genome shotgun (WGS) entry which is preliminary data.</text>
</comment>
<dbReference type="PATRIC" id="fig|34073.19.peg.6706"/>
<dbReference type="Proteomes" id="UP000035170">
    <property type="component" value="Unassembled WGS sequence"/>
</dbReference>
<gene>
    <name evidence="1" type="ORF">VPARA_65100</name>
</gene>
<protein>
    <submittedName>
        <fullName evidence="1">Uncharacterized protein</fullName>
    </submittedName>
</protein>
<reference evidence="1 2" key="1">
    <citation type="submission" date="2015-03" db="EMBL/GenBank/DDBJ databases">
        <title>Genome sequence of Variovorax paradoxus TBEA6.</title>
        <authorList>
            <person name="Poehlein A."/>
            <person name="Schuldes J."/>
            <person name="Wuebbeler J.H."/>
            <person name="Hiessl S."/>
            <person name="Steinbuechel A."/>
            <person name="Daniel R."/>
        </authorList>
    </citation>
    <scope>NUCLEOTIDE SEQUENCE [LARGE SCALE GENOMIC DNA]</scope>
    <source>
        <strain evidence="1 2">TBEA6</strain>
    </source>
</reference>
<keyword evidence="2" id="KW-1185">Reference proteome</keyword>
<sequence>MEVGLDATEVNCSAHGIGHKGADGFLFTQDRFELGTQFRLNANGR</sequence>
<dbReference type="EMBL" id="JZWI01000054">
    <property type="protein sequence ID" value="KLN52411.1"/>
    <property type="molecule type" value="Genomic_DNA"/>
</dbReference>
<organism evidence="1 2">
    <name type="scientific">Variovorax paradoxus</name>
    <dbReference type="NCBI Taxonomy" id="34073"/>
    <lineage>
        <taxon>Bacteria</taxon>
        <taxon>Pseudomonadati</taxon>
        <taxon>Pseudomonadota</taxon>
        <taxon>Betaproteobacteria</taxon>
        <taxon>Burkholderiales</taxon>
        <taxon>Comamonadaceae</taxon>
        <taxon>Variovorax</taxon>
    </lineage>
</organism>
<dbReference type="AlphaFoldDB" id="A0A0H2LRW9"/>
<proteinExistence type="predicted"/>
<name>A0A0H2LRW9_VARPD</name>
<evidence type="ECO:0000313" key="2">
    <source>
        <dbReference type="Proteomes" id="UP000035170"/>
    </source>
</evidence>
<evidence type="ECO:0000313" key="1">
    <source>
        <dbReference type="EMBL" id="KLN52411.1"/>
    </source>
</evidence>